<protein>
    <submittedName>
        <fullName evidence="4">GNAT family N-acetyltransferase</fullName>
        <ecNumber evidence="4">2.3.1.-</ecNumber>
    </submittedName>
</protein>
<keyword evidence="2 4" id="KW-0012">Acyltransferase</keyword>
<dbReference type="InterPro" id="IPR016181">
    <property type="entry name" value="Acyl_CoA_acyltransferase"/>
</dbReference>
<dbReference type="PANTHER" id="PTHR43420:SF47">
    <property type="entry name" value="N-ACETYLTRANSFERASE DOMAIN-CONTAINING PROTEIN"/>
    <property type="match status" value="1"/>
</dbReference>
<dbReference type="Gene3D" id="3.40.630.30">
    <property type="match status" value="1"/>
</dbReference>
<sequence>MSTHQIVKLTEFSPESLEPIRELEQICRQADSSKLHIGLDNLTKESGDRAYLYQAEGHLAGCLIWYTADGVEANLNVMVHPEWRRQGIFQRLFVAAEAEMSEQGFQTCRFKVPADSEPGLRCVGHLGAWLDGSQFAMELTAFPKGTAGHPDLRLRPEELEDFGFMVRCMSQAFGDDEEWTLRYLGHTREPGRHNYIGCHGEERIGLIRVNLLGSDAAVIHDFCVLPSHQGHGYGSEMLAQTVRLLLALGRTRIRLSVAAENRGALELYSKTGFAIVSESRYYVCKLKRVPFVV</sequence>
<dbReference type="SUPFAM" id="SSF55729">
    <property type="entry name" value="Acyl-CoA N-acyltransferases (Nat)"/>
    <property type="match status" value="2"/>
</dbReference>
<gene>
    <name evidence="4" type="ORF">ACFQ2Z_08630</name>
</gene>
<dbReference type="Pfam" id="PF00583">
    <property type="entry name" value="Acetyltransf_1"/>
    <property type="match status" value="2"/>
</dbReference>
<evidence type="ECO:0000313" key="5">
    <source>
        <dbReference type="Proteomes" id="UP001597211"/>
    </source>
</evidence>
<evidence type="ECO:0000256" key="1">
    <source>
        <dbReference type="ARBA" id="ARBA00022679"/>
    </source>
</evidence>
<dbReference type="RefSeq" id="WP_240268463.1">
    <property type="nucleotide sequence ID" value="NZ_JAKSXN010000012.1"/>
</dbReference>
<dbReference type="PANTHER" id="PTHR43420">
    <property type="entry name" value="ACETYLTRANSFERASE"/>
    <property type="match status" value="1"/>
</dbReference>
<dbReference type="InterPro" id="IPR050680">
    <property type="entry name" value="YpeA/RimI_acetyltransf"/>
</dbReference>
<dbReference type="EC" id="2.3.1.-" evidence="4"/>
<dbReference type="InterPro" id="IPR000182">
    <property type="entry name" value="GNAT_dom"/>
</dbReference>
<keyword evidence="5" id="KW-1185">Reference proteome</keyword>
<accession>A0ABW3S9N6</accession>
<feature type="domain" description="N-acetyltransferase" evidence="3">
    <location>
        <begin position="152"/>
        <end position="290"/>
    </location>
</feature>
<dbReference type="PROSITE" id="PS51186">
    <property type="entry name" value="GNAT"/>
    <property type="match status" value="2"/>
</dbReference>
<dbReference type="CDD" id="cd04301">
    <property type="entry name" value="NAT_SF"/>
    <property type="match status" value="2"/>
</dbReference>
<reference evidence="5" key="1">
    <citation type="journal article" date="2019" name="Int. J. Syst. Evol. Microbiol.">
        <title>The Global Catalogue of Microorganisms (GCM) 10K type strain sequencing project: providing services to taxonomists for standard genome sequencing and annotation.</title>
        <authorList>
            <consortium name="The Broad Institute Genomics Platform"/>
            <consortium name="The Broad Institute Genome Sequencing Center for Infectious Disease"/>
            <person name="Wu L."/>
            <person name="Ma J."/>
        </authorList>
    </citation>
    <scope>NUCLEOTIDE SEQUENCE [LARGE SCALE GENOMIC DNA]</scope>
    <source>
        <strain evidence="5">CCUG 48216</strain>
    </source>
</reference>
<comment type="caution">
    <text evidence="4">The sequence shown here is derived from an EMBL/GenBank/DDBJ whole genome shotgun (WGS) entry which is preliminary data.</text>
</comment>
<evidence type="ECO:0000259" key="3">
    <source>
        <dbReference type="PROSITE" id="PS51186"/>
    </source>
</evidence>
<dbReference type="EMBL" id="JBHTKZ010000012">
    <property type="protein sequence ID" value="MFD1181419.1"/>
    <property type="molecule type" value="Genomic_DNA"/>
</dbReference>
<proteinExistence type="predicted"/>
<keyword evidence="1 4" id="KW-0808">Transferase</keyword>
<evidence type="ECO:0000256" key="2">
    <source>
        <dbReference type="ARBA" id="ARBA00023315"/>
    </source>
</evidence>
<name>A0ABW3S9N6_9BACL</name>
<feature type="domain" description="N-acetyltransferase" evidence="3">
    <location>
        <begin position="7"/>
        <end position="142"/>
    </location>
</feature>
<evidence type="ECO:0000313" key="4">
    <source>
        <dbReference type="EMBL" id="MFD1181419.1"/>
    </source>
</evidence>
<dbReference type="GO" id="GO:0016746">
    <property type="term" value="F:acyltransferase activity"/>
    <property type="evidence" value="ECO:0007669"/>
    <property type="project" value="UniProtKB-KW"/>
</dbReference>
<dbReference type="Proteomes" id="UP001597211">
    <property type="component" value="Unassembled WGS sequence"/>
</dbReference>
<organism evidence="4 5">
    <name type="scientific">Paenibacillus timonensis</name>
    <dbReference type="NCBI Taxonomy" id="225915"/>
    <lineage>
        <taxon>Bacteria</taxon>
        <taxon>Bacillati</taxon>
        <taxon>Bacillota</taxon>
        <taxon>Bacilli</taxon>
        <taxon>Bacillales</taxon>
        <taxon>Paenibacillaceae</taxon>
        <taxon>Paenibacillus</taxon>
    </lineage>
</organism>